<comment type="subcellular location">
    <subcellularLocation>
        <location evidence="1">Membrane</location>
        <topology evidence="1">Multi-pass membrane protein</topology>
    </subcellularLocation>
</comment>
<evidence type="ECO:0000313" key="7">
    <source>
        <dbReference type="EMBL" id="KAJ5116941.1"/>
    </source>
</evidence>
<feature type="transmembrane region" description="Helical" evidence="6">
    <location>
        <begin position="28"/>
        <end position="47"/>
    </location>
</feature>
<gene>
    <name evidence="7" type="ORF">N7456_001289</name>
</gene>
<feature type="transmembrane region" description="Helical" evidence="6">
    <location>
        <begin position="245"/>
        <end position="263"/>
    </location>
</feature>
<evidence type="ECO:0000256" key="2">
    <source>
        <dbReference type="ARBA" id="ARBA00022692"/>
    </source>
</evidence>
<feature type="transmembrane region" description="Helical" evidence="6">
    <location>
        <begin position="54"/>
        <end position="74"/>
    </location>
</feature>
<dbReference type="Proteomes" id="UP001149165">
    <property type="component" value="Unassembled WGS sequence"/>
</dbReference>
<evidence type="ECO:0000256" key="5">
    <source>
        <dbReference type="SAM" id="MobiDB-lite"/>
    </source>
</evidence>
<evidence type="ECO:0000256" key="6">
    <source>
        <dbReference type="SAM" id="Phobius"/>
    </source>
</evidence>
<organism evidence="7 8">
    <name type="scientific">Penicillium angulare</name>
    <dbReference type="NCBI Taxonomy" id="116970"/>
    <lineage>
        <taxon>Eukaryota</taxon>
        <taxon>Fungi</taxon>
        <taxon>Dikarya</taxon>
        <taxon>Ascomycota</taxon>
        <taxon>Pezizomycotina</taxon>
        <taxon>Eurotiomycetes</taxon>
        <taxon>Eurotiomycetidae</taxon>
        <taxon>Eurotiales</taxon>
        <taxon>Aspergillaceae</taxon>
        <taxon>Penicillium</taxon>
    </lineage>
</organism>
<evidence type="ECO:0000313" key="8">
    <source>
        <dbReference type="Proteomes" id="UP001149165"/>
    </source>
</evidence>
<feature type="transmembrane region" description="Helical" evidence="6">
    <location>
        <begin position="86"/>
        <end position="108"/>
    </location>
</feature>
<dbReference type="InterPro" id="IPR007568">
    <property type="entry name" value="RTA1"/>
</dbReference>
<keyword evidence="8" id="KW-1185">Reference proteome</keyword>
<feature type="transmembrane region" description="Helical" evidence="6">
    <location>
        <begin position="207"/>
        <end position="225"/>
    </location>
</feature>
<reference evidence="7" key="1">
    <citation type="submission" date="2022-11" db="EMBL/GenBank/DDBJ databases">
        <authorList>
            <person name="Petersen C."/>
        </authorList>
    </citation>
    <scope>NUCLEOTIDE SEQUENCE</scope>
    <source>
        <strain evidence="7">IBT 30069</strain>
    </source>
</reference>
<reference evidence="7" key="2">
    <citation type="journal article" date="2023" name="IMA Fungus">
        <title>Comparative genomic study of the Penicillium genus elucidates a diverse pangenome and 15 lateral gene transfer events.</title>
        <authorList>
            <person name="Petersen C."/>
            <person name="Sorensen T."/>
            <person name="Nielsen M.R."/>
            <person name="Sondergaard T.E."/>
            <person name="Sorensen J.L."/>
            <person name="Fitzpatrick D.A."/>
            <person name="Frisvad J.C."/>
            <person name="Nielsen K.L."/>
        </authorList>
    </citation>
    <scope>NUCLEOTIDE SEQUENCE</scope>
    <source>
        <strain evidence="7">IBT 30069</strain>
    </source>
</reference>
<name>A0A9W9KT56_9EURO</name>
<dbReference type="Pfam" id="PF04479">
    <property type="entry name" value="RTA1"/>
    <property type="match status" value="1"/>
</dbReference>
<protein>
    <submittedName>
        <fullName evidence="7">RTA1 like protein-domain-containing protein</fullName>
    </submittedName>
</protein>
<keyword evidence="3 6" id="KW-1133">Transmembrane helix</keyword>
<dbReference type="AlphaFoldDB" id="A0A9W9KT56"/>
<feature type="compositionally biased region" description="Basic and acidic residues" evidence="5">
    <location>
        <begin position="272"/>
        <end position="282"/>
    </location>
</feature>
<feature type="transmembrane region" description="Helical" evidence="6">
    <location>
        <begin position="128"/>
        <end position="154"/>
    </location>
</feature>
<feature type="region of interest" description="Disordered" evidence="5">
    <location>
        <begin position="269"/>
        <end position="296"/>
    </location>
</feature>
<dbReference type="GO" id="GO:0000324">
    <property type="term" value="C:fungal-type vacuole"/>
    <property type="evidence" value="ECO:0007669"/>
    <property type="project" value="TreeGrafter"/>
</dbReference>
<dbReference type="GO" id="GO:0005886">
    <property type="term" value="C:plasma membrane"/>
    <property type="evidence" value="ECO:0007669"/>
    <property type="project" value="TreeGrafter"/>
</dbReference>
<evidence type="ECO:0000256" key="1">
    <source>
        <dbReference type="ARBA" id="ARBA00004141"/>
    </source>
</evidence>
<dbReference type="EMBL" id="JAPQKH010000001">
    <property type="protein sequence ID" value="KAJ5116941.1"/>
    <property type="molecule type" value="Genomic_DNA"/>
</dbReference>
<sequence length="296" mass="32607">MSSSSSHSETCQAWVDGVPGEYGYKPSLAAGIVLSSIFGLSMAVHIIQACWKRAWWTNLFAIGALVELLGWAGRTWSAVCPYNKDAFLMQISTLIIAPTFITAGIYVILGRFIEFAGVKSLLTPKQYLWVFCTCDVISLLVQAVGGGMASVAVSETNGDTKPGTNIMVTGIIFQMFSITVFVACAADFLRRLVRQNLLHLLTKEMRWLLIATTASVVLIYIRSIYRTIELLQGWTGYLITHEAYFVALDGGMIAPAVMVFNIIHPSSSFTHGRPEKPEKGGELRNSMMEGPYIEMR</sequence>
<keyword evidence="4 6" id="KW-0472">Membrane</keyword>
<keyword evidence="2 6" id="KW-0812">Transmembrane</keyword>
<dbReference type="PANTHER" id="PTHR31465:SF11">
    <property type="entry name" value="DOMAIN PROTEIN, PUTATIVE (AFU_ORTHOLOGUE AFUA_3G10770)-RELATED"/>
    <property type="match status" value="1"/>
</dbReference>
<dbReference type="OrthoDB" id="1844152at2759"/>
<comment type="caution">
    <text evidence="7">The sequence shown here is derived from an EMBL/GenBank/DDBJ whole genome shotgun (WGS) entry which is preliminary data.</text>
</comment>
<evidence type="ECO:0000256" key="4">
    <source>
        <dbReference type="ARBA" id="ARBA00023136"/>
    </source>
</evidence>
<feature type="transmembrane region" description="Helical" evidence="6">
    <location>
        <begin position="166"/>
        <end position="186"/>
    </location>
</feature>
<proteinExistence type="predicted"/>
<evidence type="ECO:0000256" key="3">
    <source>
        <dbReference type="ARBA" id="ARBA00022989"/>
    </source>
</evidence>
<accession>A0A9W9KT56</accession>
<dbReference type="PANTHER" id="PTHR31465">
    <property type="entry name" value="PROTEIN RTA1-RELATED"/>
    <property type="match status" value="1"/>
</dbReference>